<sequence length="214" mass="24072">MAKWEIIGSDGNISAEQVLLAWLKRPGNYHRFVKANNNLKRSGRGENKLDAISEIPILLENAGFDGFSRIAIVHKVLNLVKLYQQAHALATCGASTSQVQQAFCFYYDLASHIEGDTTRHSDAAQESPVASSSSNFPEENDQRRSVSRNVEDHEDSCRNNSDPNPPGHVHPPPDNLSRLLELHCQHSDRIFDMMGRLMDQHQGLMDEILQRSRD</sequence>
<dbReference type="EMBL" id="LK023320">
    <property type="protein sequence ID" value="CDS06478.1"/>
    <property type="molecule type" value="Genomic_DNA"/>
</dbReference>
<protein>
    <submittedName>
        <fullName evidence="2">Uncharacterized protein</fullName>
    </submittedName>
</protein>
<accession>A0A077WHM2</accession>
<gene>
    <name evidence="2" type="ORF">LRAMOSA09006</name>
</gene>
<name>A0A077WHM2_9FUNG</name>
<evidence type="ECO:0000313" key="2">
    <source>
        <dbReference type="EMBL" id="CDS06478.1"/>
    </source>
</evidence>
<feature type="compositionally biased region" description="Pro residues" evidence="1">
    <location>
        <begin position="163"/>
        <end position="174"/>
    </location>
</feature>
<reference evidence="2" key="1">
    <citation type="journal article" date="2014" name="Genome Announc.">
        <title>De novo whole-genome sequence and genome annotation of Lichtheimia ramosa.</title>
        <authorList>
            <person name="Linde J."/>
            <person name="Schwartze V."/>
            <person name="Binder U."/>
            <person name="Lass-Florl C."/>
            <person name="Voigt K."/>
            <person name="Horn F."/>
        </authorList>
    </citation>
    <scope>NUCLEOTIDE SEQUENCE</scope>
    <source>
        <strain evidence="2">JMRC FSU:6197</strain>
    </source>
</reference>
<proteinExistence type="predicted"/>
<evidence type="ECO:0000256" key="1">
    <source>
        <dbReference type="SAM" id="MobiDB-lite"/>
    </source>
</evidence>
<feature type="compositionally biased region" description="Polar residues" evidence="1">
    <location>
        <begin position="128"/>
        <end position="137"/>
    </location>
</feature>
<feature type="region of interest" description="Disordered" evidence="1">
    <location>
        <begin position="117"/>
        <end position="176"/>
    </location>
</feature>
<dbReference type="AlphaFoldDB" id="A0A077WHM2"/>
<organism evidence="2">
    <name type="scientific">Lichtheimia ramosa</name>
    <dbReference type="NCBI Taxonomy" id="688394"/>
    <lineage>
        <taxon>Eukaryota</taxon>
        <taxon>Fungi</taxon>
        <taxon>Fungi incertae sedis</taxon>
        <taxon>Mucoromycota</taxon>
        <taxon>Mucoromycotina</taxon>
        <taxon>Mucoromycetes</taxon>
        <taxon>Mucorales</taxon>
        <taxon>Lichtheimiaceae</taxon>
        <taxon>Lichtheimia</taxon>
    </lineage>
</organism>
<feature type="compositionally biased region" description="Basic and acidic residues" evidence="1">
    <location>
        <begin position="140"/>
        <end position="157"/>
    </location>
</feature>